<dbReference type="Proteomes" id="UP000814033">
    <property type="component" value="Unassembled WGS sequence"/>
</dbReference>
<reference evidence="1" key="1">
    <citation type="submission" date="2021-02" db="EMBL/GenBank/DDBJ databases">
        <authorList>
            <consortium name="DOE Joint Genome Institute"/>
            <person name="Ahrendt S."/>
            <person name="Looney B.P."/>
            <person name="Miyauchi S."/>
            <person name="Morin E."/>
            <person name="Drula E."/>
            <person name="Courty P.E."/>
            <person name="Chicoki N."/>
            <person name="Fauchery L."/>
            <person name="Kohler A."/>
            <person name="Kuo A."/>
            <person name="Labutti K."/>
            <person name="Pangilinan J."/>
            <person name="Lipzen A."/>
            <person name="Riley R."/>
            <person name="Andreopoulos W."/>
            <person name="He G."/>
            <person name="Johnson J."/>
            <person name="Barry K.W."/>
            <person name="Grigoriev I.V."/>
            <person name="Nagy L."/>
            <person name="Hibbett D."/>
            <person name="Henrissat B."/>
            <person name="Matheny P.B."/>
            <person name="Labbe J."/>
            <person name="Martin F."/>
        </authorList>
    </citation>
    <scope>NUCLEOTIDE SEQUENCE</scope>
    <source>
        <strain evidence="1">FP105234-sp</strain>
    </source>
</reference>
<evidence type="ECO:0000313" key="2">
    <source>
        <dbReference type="Proteomes" id="UP000814033"/>
    </source>
</evidence>
<dbReference type="EMBL" id="MU276098">
    <property type="protein sequence ID" value="KAI0041849.1"/>
    <property type="molecule type" value="Genomic_DNA"/>
</dbReference>
<proteinExistence type="predicted"/>
<organism evidence="1 2">
    <name type="scientific">Auriscalpium vulgare</name>
    <dbReference type="NCBI Taxonomy" id="40419"/>
    <lineage>
        <taxon>Eukaryota</taxon>
        <taxon>Fungi</taxon>
        <taxon>Dikarya</taxon>
        <taxon>Basidiomycota</taxon>
        <taxon>Agaricomycotina</taxon>
        <taxon>Agaricomycetes</taxon>
        <taxon>Russulales</taxon>
        <taxon>Auriscalpiaceae</taxon>
        <taxon>Auriscalpium</taxon>
    </lineage>
</organism>
<gene>
    <name evidence="1" type="ORF">FA95DRAFT_1584608</name>
</gene>
<name>A0ACB8RCL1_9AGAM</name>
<keyword evidence="2" id="KW-1185">Reference proteome</keyword>
<sequence length="286" mass="32440">MGRYGNGASVMDVARDAGVSEGSVVNFTTRCFTAIESMQTYLEKRWMDEHLGFTGGHWRDGWVMYDGTIIVLYARPDLNGDVYYTRKANYGFNLQMCQVGNVPSNLRIVDYTHGMTGSAHDSAAFAHTAAAKYPDWFFGDGEFAWADSAYAVNSRTIPVHKEPASFRRENKIFDQVVSHIRVRSEHCMGALKGRFQCLRGLRVRIRSAADHTDACRWITVEIVLHNFIIDVEGLEGTSQWMTPHGRQEEFKDRGARHPPLYYEVGDDADAKRRQLVEEIVAIKSME</sequence>
<reference evidence="1" key="2">
    <citation type="journal article" date="2022" name="New Phytol.">
        <title>Evolutionary transition to the ectomycorrhizal habit in the genomes of a hyperdiverse lineage of mushroom-forming fungi.</title>
        <authorList>
            <person name="Looney B."/>
            <person name="Miyauchi S."/>
            <person name="Morin E."/>
            <person name="Drula E."/>
            <person name="Courty P.E."/>
            <person name="Kohler A."/>
            <person name="Kuo A."/>
            <person name="LaButti K."/>
            <person name="Pangilinan J."/>
            <person name="Lipzen A."/>
            <person name="Riley R."/>
            <person name="Andreopoulos W."/>
            <person name="He G."/>
            <person name="Johnson J."/>
            <person name="Nolan M."/>
            <person name="Tritt A."/>
            <person name="Barry K.W."/>
            <person name="Grigoriev I.V."/>
            <person name="Nagy L.G."/>
            <person name="Hibbett D."/>
            <person name="Henrissat B."/>
            <person name="Matheny P.B."/>
            <person name="Labbe J."/>
            <person name="Martin F.M."/>
        </authorList>
    </citation>
    <scope>NUCLEOTIDE SEQUENCE</scope>
    <source>
        <strain evidence="1">FP105234-sp</strain>
    </source>
</reference>
<protein>
    <submittedName>
        <fullName evidence="1">Uncharacterized protein</fullName>
    </submittedName>
</protein>
<evidence type="ECO:0000313" key="1">
    <source>
        <dbReference type="EMBL" id="KAI0041849.1"/>
    </source>
</evidence>
<accession>A0ACB8RCL1</accession>
<comment type="caution">
    <text evidence="1">The sequence shown here is derived from an EMBL/GenBank/DDBJ whole genome shotgun (WGS) entry which is preliminary data.</text>
</comment>